<dbReference type="PANTHER" id="PTHR42942">
    <property type="entry name" value="6-O-METHYLGUANINE DNA METHYLTRANSFERASE"/>
    <property type="match status" value="1"/>
</dbReference>
<accession>A0A5E8C398</accession>
<keyword evidence="11" id="KW-1185">Reference proteome</keyword>
<name>A0A5E8C398_9ASCO</name>
<dbReference type="GO" id="GO:0003824">
    <property type="term" value="F:catalytic activity"/>
    <property type="evidence" value="ECO:0007669"/>
    <property type="project" value="InterPro"/>
</dbReference>
<evidence type="ECO:0000256" key="4">
    <source>
        <dbReference type="ARBA" id="ARBA00023274"/>
    </source>
</evidence>
<dbReference type="InterPro" id="IPR052520">
    <property type="entry name" value="ATL_DNA_repair"/>
</dbReference>
<organism evidence="10 11">
    <name type="scientific">Magnusiomyces paraingens</name>
    <dbReference type="NCBI Taxonomy" id="2606893"/>
    <lineage>
        <taxon>Eukaryota</taxon>
        <taxon>Fungi</taxon>
        <taxon>Dikarya</taxon>
        <taxon>Ascomycota</taxon>
        <taxon>Saccharomycotina</taxon>
        <taxon>Dipodascomycetes</taxon>
        <taxon>Dipodascales</taxon>
        <taxon>Dipodascaceae</taxon>
        <taxon>Magnusiomyces</taxon>
    </lineage>
</organism>
<evidence type="ECO:0000313" key="11">
    <source>
        <dbReference type="Proteomes" id="UP000398389"/>
    </source>
</evidence>
<dbReference type="InterPro" id="IPR000077">
    <property type="entry name" value="Ribosomal_eL39"/>
</dbReference>
<dbReference type="SUPFAM" id="SSF48662">
    <property type="entry name" value="Ribosomal protein L39e"/>
    <property type="match status" value="1"/>
</dbReference>
<dbReference type="GO" id="GO:0005840">
    <property type="term" value="C:ribosome"/>
    <property type="evidence" value="ECO:0007669"/>
    <property type="project" value="UniProtKB-KW"/>
</dbReference>
<comment type="similarity">
    <text evidence="1">Belongs to the eukaryotic ribosomal protein eL39 family.</text>
</comment>
<dbReference type="GeneID" id="43583719"/>
<dbReference type="PANTHER" id="PTHR42942:SF1">
    <property type="entry name" value="ALKYLTRANSFERASE-LIKE PROTEIN 1"/>
    <property type="match status" value="1"/>
</dbReference>
<proteinExistence type="inferred from homology"/>
<dbReference type="InterPro" id="IPR036388">
    <property type="entry name" value="WH-like_DNA-bd_sf"/>
</dbReference>
<dbReference type="EMBL" id="CABVLU010000004">
    <property type="protein sequence ID" value="VVT56228.1"/>
    <property type="molecule type" value="Genomic_DNA"/>
</dbReference>
<dbReference type="GO" id="GO:0006412">
    <property type="term" value="P:translation"/>
    <property type="evidence" value="ECO:0007669"/>
    <property type="project" value="InterPro"/>
</dbReference>
<dbReference type="GO" id="GO:0003735">
    <property type="term" value="F:structural constituent of ribosome"/>
    <property type="evidence" value="ECO:0007669"/>
    <property type="project" value="InterPro"/>
</dbReference>
<feature type="domain" description="Methylated-DNA-[protein]-cysteine S-methyltransferase DNA binding" evidence="9">
    <location>
        <begin position="45"/>
        <end position="89"/>
    </location>
</feature>
<evidence type="ECO:0000256" key="5">
    <source>
        <dbReference type="ARBA" id="ARBA00030795"/>
    </source>
</evidence>
<evidence type="ECO:0000256" key="3">
    <source>
        <dbReference type="ARBA" id="ARBA00022980"/>
    </source>
</evidence>
<reference evidence="10 11" key="1">
    <citation type="submission" date="2019-09" db="EMBL/GenBank/DDBJ databases">
        <authorList>
            <person name="Brejova B."/>
        </authorList>
    </citation>
    <scope>NUCLEOTIDE SEQUENCE [LARGE SCALE GENOMIC DNA]</scope>
</reference>
<dbReference type="InterPro" id="IPR014048">
    <property type="entry name" value="MethylDNA_cys_MeTrfase_DNA-bd"/>
</dbReference>
<dbReference type="InterPro" id="IPR036217">
    <property type="entry name" value="MethylDNA_cys_MeTrfase_DNAb"/>
</dbReference>
<dbReference type="Gene3D" id="1.10.1620.10">
    <property type="entry name" value="Ribosomal protein L39e"/>
    <property type="match status" value="1"/>
</dbReference>
<dbReference type="GO" id="GO:0006281">
    <property type="term" value="P:DNA repair"/>
    <property type="evidence" value="ECO:0007669"/>
    <property type="project" value="InterPro"/>
</dbReference>
<evidence type="ECO:0000256" key="8">
    <source>
        <dbReference type="ARBA" id="ARBA00035339"/>
    </source>
</evidence>
<dbReference type="Pfam" id="PF00832">
    <property type="entry name" value="Ribosomal_L39"/>
    <property type="match status" value="1"/>
</dbReference>
<evidence type="ECO:0000313" key="10">
    <source>
        <dbReference type="EMBL" id="VVT56228.1"/>
    </source>
</evidence>
<dbReference type="FunFam" id="1.10.1620.10:FF:000001">
    <property type="entry name" value="60S ribosomal protein-like L39"/>
    <property type="match status" value="1"/>
</dbReference>
<evidence type="ECO:0000256" key="6">
    <source>
        <dbReference type="ARBA" id="ARBA00031621"/>
    </source>
</evidence>
<protein>
    <recommendedName>
        <fullName evidence="5">6-O-methylguanine-DNA methyltransferase</fullName>
    </recommendedName>
    <alternativeName>
        <fullName evidence="8">60S ribosomal protein L39</fullName>
    </alternativeName>
    <alternativeName>
        <fullName evidence="7">DNA repair MTase</fullName>
    </alternativeName>
    <alternativeName>
        <fullName evidence="6">O-6-methylguanine-DNA-alkyltransferase</fullName>
    </alternativeName>
</protein>
<evidence type="ECO:0000256" key="2">
    <source>
        <dbReference type="ARBA" id="ARBA00022763"/>
    </source>
</evidence>
<dbReference type="OrthoDB" id="2548197at2759"/>
<evidence type="ECO:0000256" key="1">
    <source>
        <dbReference type="ARBA" id="ARBA00009339"/>
    </source>
</evidence>
<dbReference type="CDD" id="cd06445">
    <property type="entry name" value="ATase"/>
    <property type="match status" value="1"/>
</dbReference>
<dbReference type="RefSeq" id="XP_031855510.1">
    <property type="nucleotide sequence ID" value="XM_031999619.1"/>
</dbReference>
<evidence type="ECO:0000256" key="7">
    <source>
        <dbReference type="ARBA" id="ARBA00033095"/>
    </source>
</evidence>
<keyword evidence="4" id="KW-0687">Ribonucleoprotein</keyword>
<dbReference type="AlphaFoldDB" id="A0A5E8C398"/>
<dbReference type="InterPro" id="IPR023626">
    <property type="entry name" value="Ribosomal_eL39_dom_sf"/>
</dbReference>
<dbReference type="Pfam" id="PF01035">
    <property type="entry name" value="DNA_binding_1"/>
    <property type="match status" value="1"/>
</dbReference>
<gene>
    <name evidence="10" type="ORF">SAPINGB_P004904</name>
</gene>
<dbReference type="SUPFAM" id="SSF46767">
    <property type="entry name" value="Methylated DNA-protein cysteine methyltransferase, C-terminal domain"/>
    <property type="match status" value="1"/>
</dbReference>
<keyword evidence="3" id="KW-0689">Ribosomal protein</keyword>
<dbReference type="Proteomes" id="UP000398389">
    <property type="component" value="Unassembled WGS sequence"/>
</dbReference>
<keyword evidence="2" id="KW-0227">DNA damage</keyword>
<sequence>MAAHKTLKTKQKLAKAQKQNRPVPQWFRFKTGSTIRPMSQEAKDYYSRIYTAIQHIPQGQVTTYGAIAELTGKPRNARQVGYALKSLPNEFRGRIRETTRMALQFDPRDGFLDERLFINGDSDDDEEKEEDLGPTGAQFHSGNVPWWRVIGSGGVVPVRANARMRDAHVARLQEEGVVVTEYRVSMREYGWDPPSGLAEELAM</sequence>
<dbReference type="GO" id="GO:1990904">
    <property type="term" value="C:ribonucleoprotein complex"/>
    <property type="evidence" value="ECO:0007669"/>
    <property type="project" value="UniProtKB-KW"/>
</dbReference>
<evidence type="ECO:0000259" key="9">
    <source>
        <dbReference type="Pfam" id="PF01035"/>
    </source>
</evidence>
<dbReference type="Gene3D" id="1.10.10.10">
    <property type="entry name" value="Winged helix-like DNA-binding domain superfamily/Winged helix DNA-binding domain"/>
    <property type="match status" value="1"/>
</dbReference>